<proteinExistence type="predicted"/>
<dbReference type="Pfam" id="PF23982">
    <property type="entry name" value="XM1_gp53_minor_capsid"/>
    <property type="match status" value="1"/>
</dbReference>
<dbReference type="EMBL" id="FNYO01000030">
    <property type="protein sequence ID" value="SEI98782.1"/>
    <property type="molecule type" value="Genomic_DNA"/>
</dbReference>
<dbReference type="RefSeq" id="WP_090900217.1">
    <property type="nucleotide sequence ID" value="NZ_FNYO01000030.1"/>
</dbReference>
<dbReference type="AlphaFoldDB" id="A0A1H6VES0"/>
<dbReference type="Proteomes" id="UP000199005">
    <property type="component" value="Unassembled WGS sequence"/>
</dbReference>
<evidence type="ECO:0000313" key="1">
    <source>
        <dbReference type="EMBL" id="SEI98782.1"/>
    </source>
</evidence>
<dbReference type="InterPro" id="IPR056914">
    <property type="entry name" value="Gp53-like"/>
</dbReference>
<protein>
    <recommendedName>
        <fullName evidence="3">Bacteriophage protein</fullName>
    </recommendedName>
</protein>
<evidence type="ECO:0000313" key="2">
    <source>
        <dbReference type="Proteomes" id="UP000199005"/>
    </source>
</evidence>
<sequence>MSNAFLYRMPAGIPGDVTRASQSTIEPVVLDPNTPFTAFGVFGKIVSNKFVPFGAGDADGGQYGLYVRPYPITGGSGSDPLGTATPPTKGIADCLRRGYMTVKVNAGTASKDSQVYVRVAAAAAGKPIGGIEAVADSTNTIAITGATFMGAADASGNVEIAYNI</sequence>
<gene>
    <name evidence="1" type="ORF">SAMN04244579_02710</name>
</gene>
<name>A0A1H6VES0_9GAMM</name>
<evidence type="ECO:0008006" key="3">
    <source>
        <dbReference type="Google" id="ProtNLM"/>
    </source>
</evidence>
<reference evidence="1 2" key="1">
    <citation type="submission" date="2016-10" db="EMBL/GenBank/DDBJ databases">
        <authorList>
            <person name="de Groot N.N."/>
        </authorList>
    </citation>
    <scope>NUCLEOTIDE SEQUENCE [LARGE SCALE GENOMIC DNA]</scope>
    <source>
        <strain evidence="1 2">DSM 1041</strain>
    </source>
</reference>
<dbReference type="STRING" id="170623.SAMN04244579_02710"/>
<organism evidence="1 2">
    <name type="scientific">Azotobacter beijerinckii</name>
    <dbReference type="NCBI Taxonomy" id="170623"/>
    <lineage>
        <taxon>Bacteria</taxon>
        <taxon>Pseudomonadati</taxon>
        <taxon>Pseudomonadota</taxon>
        <taxon>Gammaproteobacteria</taxon>
        <taxon>Pseudomonadales</taxon>
        <taxon>Pseudomonadaceae</taxon>
        <taxon>Azotobacter</taxon>
    </lineage>
</organism>
<accession>A0A1H6VES0</accession>